<dbReference type="Pfam" id="PF01717">
    <property type="entry name" value="Meth_synt_2"/>
    <property type="match status" value="1"/>
</dbReference>
<dbReference type="Gene3D" id="3.20.20.210">
    <property type="match status" value="1"/>
</dbReference>
<name>A0A814YUV5_ADIRI</name>
<dbReference type="SUPFAM" id="SSF51726">
    <property type="entry name" value="UROD/MetE-like"/>
    <property type="match status" value="1"/>
</dbReference>
<dbReference type="InterPro" id="IPR038071">
    <property type="entry name" value="UROD/MetE-like_sf"/>
</dbReference>
<dbReference type="Proteomes" id="UP000663828">
    <property type="component" value="Unassembled WGS sequence"/>
</dbReference>
<organism evidence="3 4">
    <name type="scientific">Adineta ricciae</name>
    <name type="common">Rotifer</name>
    <dbReference type="NCBI Taxonomy" id="249248"/>
    <lineage>
        <taxon>Eukaryota</taxon>
        <taxon>Metazoa</taxon>
        <taxon>Spiralia</taxon>
        <taxon>Gnathifera</taxon>
        <taxon>Rotifera</taxon>
        <taxon>Eurotatoria</taxon>
        <taxon>Bdelloidea</taxon>
        <taxon>Adinetida</taxon>
        <taxon>Adinetidae</taxon>
        <taxon>Adineta</taxon>
    </lineage>
</organism>
<dbReference type="OrthoDB" id="1053771at2759"/>
<dbReference type="EMBL" id="CAJNOR010002017">
    <property type="protein sequence ID" value="CAF1235238.1"/>
    <property type="molecule type" value="Genomic_DNA"/>
</dbReference>
<proteinExistence type="predicted"/>
<reference evidence="3" key="1">
    <citation type="submission" date="2021-02" db="EMBL/GenBank/DDBJ databases">
        <authorList>
            <person name="Nowell W R."/>
        </authorList>
    </citation>
    <scope>NUCLEOTIDE SEQUENCE</scope>
</reference>
<protein>
    <recommendedName>
        <fullName evidence="1">Cobalamin-independent methionine synthase MetE C-terminal/archaeal domain-containing protein</fullName>
    </recommendedName>
</protein>
<dbReference type="Proteomes" id="UP000663852">
    <property type="component" value="Unassembled WGS sequence"/>
</dbReference>
<dbReference type="EMBL" id="CAJNOJ010000063">
    <property type="protein sequence ID" value="CAF1005795.1"/>
    <property type="molecule type" value="Genomic_DNA"/>
</dbReference>
<evidence type="ECO:0000313" key="3">
    <source>
        <dbReference type="EMBL" id="CAF1235238.1"/>
    </source>
</evidence>
<gene>
    <name evidence="2" type="ORF">EDS130_LOCUS15122</name>
    <name evidence="3" type="ORF">XAT740_LOCUS25440</name>
</gene>
<sequence length="370" mass="42567">MNHNGRITIPSELIGSIPRPDYLLSAVRDHDCGRMTNQRFHDYENRSVQITISELEATGSQVITDGEQTKSSFIIYAIQQLINEYYTFSSGCFSLTFADGRQHILPRLVKSPFRHATYAHTYLDNAKRFTHLPIKQAVISPSALSMVYPTATIKNYSHEQFLTDLINETEKEIRLCLEKGAHCVQIDFVEANFALKLDPTGHLLRDFVQLNNCVLERFAFEEQHRLGVHLCSGGDQECHHSFDAHYLQVLPKIFDLHVCNFYLQLASEPDREQVLQCVQKYMQPWHRIFIGVIDPVDPKIETPEEVCERILEATKYIPIEQLGTTDDCGFAPFDDDRLITREAAFEKIRARLEGTKMAEERLMKKKSKSI</sequence>
<accession>A0A814YUV5</accession>
<dbReference type="GO" id="GO:0009086">
    <property type="term" value="P:methionine biosynthetic process"/>
    <property type="evidence" value="ECO:0007669"/>
    <property type="project" value="InterPro"/>
</dbReference>
<dbReference type="GO" id="GO:0008270">
    <property type="term" value="F:zinc ion binding"/>
    <property type="evidence" value="ECO:0007669"/>
    <property type="project" value="InterPro"/>
</dbReference>
<evidence type="ECO:0000313" key="2">
    <source>
        <dbReference type="EMBL" id="CAF1005795.1"/>
    </source>
</evidence>
<comment type="caution">
    <text evidence="3">The sequence shown here is derived from an EMBL/GenBank/DDBJ whole genome shotgun (WGS) entry which is preliminary data.</text>
</comment>
<dbReference type="AlphaFoldDB" id="A0A814YUV5"/>
<dbReference type="PANTHER" id="PTHR43844">
    <property type="entry name" value="METHIONINE SYNTHASE"/>
    <property type="match status" value="1"/>
</dbReference>
<feature type="domain" description="Cobalamin-independent methionine synthase MetE C-terminal/archaeal" evidence="1">
    <location>
        <begin position="13"/>
        <end position="331"/>
    </location>
</feature>
<dbReference type="PANTHER" id="PTHR43844:SF2">
    <property type="entry name" value="SYNTHASE, VITAMIN-B12 INDEPENDENT, PUTATIVE (AFU_ORTHOLOGUE AFUA_3G12060)-RELATED"/>
    <property type="match status" value="1"/>
</dbReference>
<evidence type="ECO:0000259" key="1">
    <source>
        <dbReference type="Pfam" id="PF01717"/>
    </source>
</evidence>
<dbReference type="InterPro" id="IPR002629">
    <property type="entry name" value="Met_Synth_C/arc"/>
</dbReference>
<dbReference type="GO" id="GO:0003871">
    <property type="term" value="F:5-methyltetrahydropteroyltriglutamate-homocysteine S-methyltransferase activity"/>
    <property type="evidence" value="ECO:0007669"/>
    <property type="project" value="InterPro"/>
</dbReference>
<evidence type="ECO:0000313" key="4">
    <source>
        <dbReference type="Proteomes" id="UP000663828"/>
    </source>
</evidence>
<keyword evidence="4" id="KW-1185">Reference proteome</keyword>